<dbReference type="Gene3D" id="3.30.70.260">
    <property type="match status" value="1"/>
</dbReference>
<keyword evidence="4" id="KW-0456">Lyase</keyword>
<dbReference type="NCBIfam" id="NF008865">
    <property type="entry name" value="PRK11898.1"/>
    <property type="match status" value="1"/>
</dbReference>
<dbReference type="CDD" id="cd04905">
    <property type="entry name" value="ACT_CM-PDT"/>
    <property type="match status" value="1"/>
</dbReference>
<dbReference type="GO" id="GO:0009507">
    <property type="term" value="C:chloroplast"/>
    <property type="evidence" value="ECO:0007669"/>
    <property type="project" value="TreeGrafter"/>
</dbReference>
<name>A0A7R9VBF0_9CHLO</name>
<evidence type="ECO:0000256" key="4">
    <source>
        <dbReference type="ARBA" id="ARBA00023239"/>
    </source>
</evidence>
<dbReference type="InterPro" id="IPR045865">
    <property type="entry name" value="ACT-like_dom_sf"/>
</dbReference>
<evidence type="ECO:0000259" key="7">
    <source>
        <dbReference type="PROSITE" id="PS51171"/>
    </source>
</evidence>
<feature type="domain" description="Prephenate dehydratase" evidence="7">
    <location>
        <begin position="143"/>
        <end position="321"/>
    </location>
</feature>
<dbReference type="PROSITE" id="PS00857">
    <property type="entry name" value="PREPHENATE_DEHYDR_1"/>
    <property type="match status" value="1"/>
</dbReference>
<proteinExistence type="predicted"/>
<dbReference type="PANTHER" id="PTHR21022">
    <property type="entry name" value="PREPHENATE DEHYDRATASE P PROTEIN"/>
    <property type="match status" value="1"/>
</dbReference>
<evidence type="ECO:0000313" key="8">
    <source>
        <dbReference type="EMBL" id="CAD8290782.1"/>
    </source>
</evidence>
<dbReference type="SUPFAM" id="SSF55021">
    <property type="entry name" value="ACT-like"/>
    <property type="match status" value="1"/>
</dbReference>
<dbReference type="GO" id="GO:0009094">
    <property type="term" value="P:L-phenylalanine biosynthetic process"/>
    <property type="evidence" value="ECO:0007669"/>
    <property type="project" value="UniProtKB-KW"/>
</dbReference>
<evidence type="ECO:0000256" key="3">
    <source>
        <dbReference type="ARBA" id="ARBA00023222"/>
    </source>
</evidence>
<dbReference type="AlphaFoldDB" id="A0A7R9VBF0"/>
<accession>A0A7R9VBF0</accession>
<dbReference type="Gene3D" id="3.40.190.10">
    <property type="entry name" value="Periplasmic binding protein-like II"/>
    <property type="match status" value="2"/>
</dbReference>
<evidence type="ECO:0000256" key="2">
    <source>
        <dbReference type="ARBA" id="ARBA00023141"/>
    </source>
</evidence>
<dbReference type="SUPFAM" id="SSF53850">
    <property type="entry name" value="Periplasmic binding protein-like II"/>
    <property type="match status" value="1"/>
</dbReference>
<dbReference type="EMBL" id="HBEC01023187">
    <property type="protein sequence ID" value="CAD8290782.1"/>
    <property type="molecule type" value="Transcribed_RNA"/>
</dbReference>
<keyword evidence="3" id="KW-0584">Phenylalanine biosynthesis</keyword>
<protein>
    <recommendedName>
        <fullName evidence="7">Prephenate dehydratase domain-containing protein</fullName>
    </recommendedName>
</protein>
<reference evidence="8" key="1">
    <citation type="submission" date="2021-01" db="EMBL/GenBank/DDBJ databases">
        <authorList>
            <person name="Corre E."/>
            <person name="Pelletier E."/>
            <person name="Niang G."/>
            <person name="Scheremetjew M."/>
            <person name="Finn R."/>
            <person name="Kale V."/>
            <person name="Holt S."/>
            <person name="Cochrane G."/>
            <person name="Meng A."/>
            <person name="Brown T."/>
            <person name="Cohen L."/>
        </authorList>
    </citation>
    <scope>NUCLEOTIDE SEQUENCE</scope>
    <source>
        <strain evidence="8">CCMP219</strain>
    </source>
</reference>
<dbReference type="GO" id="GO:0047769">
    <property type="term" value="F:arogenate dehydratase activity"/>
    <property type="evidence" value="ECO:0007669"/>
    <property type="project" value="TreeGrafter"/>
</dbReference>
<evidence type="ECO:0000256" key="1">
    <source>
        <dbReference type="ARBA" id="ARBA00022605"/>
    </source>
</evidence>
<sequence length="455" mass="48439">MYALQQPTTRSCAAGAPHARRRLPACQAIRTIPPAGVPRRAAASAGLGSGCSATERTVTLGDVEAASARTRTPTPRRSRAKRAAAPGHTPGATKLRTLLVGMQRAVVTAAAATGPEPASATRAFRTAADAVNAVRHAAPPARRVAHQGCAGAYTEVAALVACPGLQLYPCERFDIAFDALLHGEVELAVQPIENSTGGSILQVIDLLIKHPEINIVGETSLRINHNLCALPGTAIKDIKLVMSHPQALTQCDHYLNRMGPDVERKVSTATAAAAKMVSERQLRGVAAICSSRAAELYGLEILQPSIQDSQSNVTRFVVLSRQPNITVPEDERPHKTSLVFALNGGPGQLFKALAAFALRDIDLLKIESRPPRPESLTHGDMGAHAARYPYIFCCDFAGKLCDAKVQNAINNLQEMAPMVRVLGSFPMDPALGGVDVDVVMREMERRCCEVARADA</sequence>
<gene>
    <name evidence="8" type="ORF">CEUR00632_LOCUS10611</name>
</gene>
<comment type="pathway">
    <text evidence="5">Amino-acid biosynthesis.</text>
</comment>
<dbReference type="PANTHER" id="PTHR21022:SF19">
    <property type="entry name" value="PREPHENATE DEHYDRATASE-RELATED"/>
    <property type="match status" value="1"/>
</dbReference>
<dbReference type="PROSITE" id="PS51171">
    <property type="entry name" value="PREPHENATE_DEHYDR_3"/>
    <property type="match status" value="1"/>
</dbReference>
<keyword evidence="2" id="KW-0057">Aromatic amino acid biosynthesis</keyword>
<dbReference type="CDD" id="cd13631">
    <property type="entry name" value="PBP2_Ct-PDT_like"/>
    <property type="match status" value="1"/>
</dbReference>
<dbReference type="Pfam" id="PF00800">
    <property type="entry name" value="PDT"/>
    <property type="match status" value="1"/>
</dbReference>
<keyword evidence="1" id="KW-0028">Amino-acid biosynthesis</keyword>
<dbReference type="GO" id="GO:0004664">
    <property type="term" value="F:prephenate dehydratase activity"/>
    <property type="evidence" value="ECO:0007669"/>
    <property type="project" value="InterPro"/>
</dbReference>
<evidence type="ECO:0000256" key="5">
    <source>
        <dbReference type="ARBA" id="ARBA00029440"/>
    </source>
</evidence>
<dbReference type="InterPro" id="IPR001086">
    <property type="entry name" value="Preph_deHydtase"/>
</dbReference>
<feature type="region of interest" description="Disordered" evidence="6">
    <location>
        <begin position="62"/>
        <end position="93"/>
    </location>
</feature>
<dbReference type="InterPro" id="IPR018528">
    <property type="entry name" value="Preph_deHydtase_CS"/>
</dbReference>
<evidence type="ECO:0000256" key="6">
    <source>
        <dbReference type="SAM" id="MobiDB-lite"/>
    </source>
</evidence>
<organism evidence="8">
    <name type="scientific">Chlamydomonas euryale</name>
    <dbReference type="NCBI Taxonomy" id="1486919"/>
    <lineage>
        <taxon>Eukaryota</taxon>
        <taxon>Viridiplantae</taxon>
        <taxon>Chlorophyta</taxon>
        <taxon>core chlorophytes</taxon>
        <taxon>Chlorophyceae</taxon>
        <taxon>CS clade</taxon>
        <taxon>Chlamydomonadales</taxon>
        <taxon>Chlamydomonadaceae</taxon>
        <taxon>Chlamydomonas</taxon>
    </lineage>
</organism>